<dbReference type="Proteomes" id="UP000799777">
    <property type="component" value="Unassembled WGS sequence"/>
</dbReference>
<keyword evidence="5" id="KW-0539">Nucleus</keyword>
<dbReference type="PRINTS" id="PR00625">
    <property type="entry name" value="JDOMAIN"/>
</dbReference>
<reference evidence="7" key="1">
    <citation type="journal article" date="2020" name="Stud. Mycol.">
        <title>101 Dothideomycetes genomes: a test case for predicting lifestyles and emergence of pathogens.</title>
        <authorList>
            <person name="Haridas S."/>
            <person name="Albert R."/>
            <person name="Binder M."/>
            <person name="Bloem J."/>
            <person name="Labutti K."/>
            <person name="Salamov A."/>
            <person name="Andreopoulos B."/>
            <person name="Baker S."/>
            <person name="Barry K."/>
            <person name="Bills G."/>
            <person name="Bluhm B."/>
            <person name="Cannon C."/>
            <person name="Castanera R."/>
            <person name="Culley D."/>
            <person name="Daum C."/>
            <person name="Ezra D."/>
            <person name="Gonzalez J."/>
            <person name="Henrissat B."/>
            <person name="Kuo A."/>
            <person name="Liang C."/>
            <person name="Lipzen A."/>
            <person name="Lutzoni F."/>
            <person name="Magnuson J."/>
            <person name="Mondo S."/>
            <person name="Nolan M."/>
            <person name="Ohm R."/>
            <person name="Pangilinan J."/>
            <person name="Park H.-J."/>
            <person name="Ramirez L."/>
            <person name="Alfaro M."/>
            <person name="Sun H."/>
            <person name="Tritt A."/>
            <person name="Yoshinaga Y."/>
            <person name="Zwiers L.-H."/>
            <person name="Turgeon B."/>
            <person name="Goodwin S."/>
            <person name="Spatafora J."/>
            <person name="Crous P."/>
            <person name="Grigoriev I."/>
        </authorList>
    </citation>
    <scope>NUCLEOTIDE SEQUENCE</scope>
    <source>
        <strain evidence="7">CBS 110217</strain>
    </source>
</reference>
<keyword evidence="8" id="KW-1185">Reference proteome</keyword>
<evidence type="ECO:0000256" key="2">
    <source>
        <dbReference type="ARBA" id="ARBA00004496"/>
    </source>
</evidence>
<dbReference type="Gene3D" id="1.10.287.110">
    <property type="entry name" value="DnaJ domain"/>
    <property type="match status" value="1"/>
</dbReference>
<dbReference type="CDD" id="cd06257">
    <property type="entry name" value="DnaJ"/>
    <property type="match status" value="1"/>
</dbReference>
<dbReference type="AlphaFoldDB" id="A0A9P4HFF9"/>
<keyword evidence="4" id="KW-0143">Chaperone</keyword>
<name>A0A9P4HFF9_9PLEO</name>
<proteinExistence type="predicted"/>
<dbReference type="InterPro" id="IPR036869">
    <property type="entry name" value="J_dom_sf"/>
</dbReference>
<dbReference type="OrthoDB" id="10250354at2759"/>
<evidence type="ECO:0000259" key="6">
    <source>
        <dbReference type="PROSITE" id="PS50076"/>
    </source>
</evidence>
<dbReference type="Pfam" id="PF00226">
    <property type="entry name" value="DnaJ"/>
    <property type="match status" value="1"/>
</dbReference>
<keyword evidence="3" id="KW-0963">Cytoplasm</keyword>
<feature type="domain" description="J" evidence="6">
    <location>
        <begin position="12"/>
        <end position="84"/>
    </location>
</feature>
<evidence type="ECO:0000256" key="4">
    <source>
        <dbReference type="ARBA" id="ARBA00023186"/>
    </source>
</evidence>
<dbReference type="EMBL" id="ML978163">
    <property type="protein sequence ID" value="KAF2033925.1"/>
    <property type="molecule type" value="Genomic_DNA"/>
</dbReference>
<evidence type="ECO:0000256" key="3">
    <source>
        <dbReference type="ARBA" id="ARBA00022490"/>
    </source>
</evidence>
<dbReference type="PROSITE" id="PS50076">
    <property type="entry name" value="DNAJ_2"/>
    <property type="match status" value="1"/>
</dbReference>
<accession>A0A9P4HFF9</accession>
<dbReference type="GO" id="GO:0005681">
    <property type="term" value="C:spliceosomal complex"/>
    <property type="evidence" value="ECO:0007669"/>
    <property type="project" value="TreeGrafter"/>
</dbReference>
<sequence length="199" mass="23506">MYAKPTAPEGPDHYGTLELEPDATDLMVQKAYRRLALIHHPDKQELAHAKDDSKFKKASATFSILAAYETRSNPDEKEEWEYQYPNVHEQWKKYRRDLADWERRTEAEEEAAAARARSRTASEAQERHRIIWLMGERERSRRIAQVEEAAIHESYWSLTISPNCICKACRKCRKREVYERRNHVPSPTPDEYAEYLQIN</sequence>
<organism evidence="7 8">
    <name type="scientific">Setomelanomma holmii</name>
    <dbReference type="NCBI Taxonomy" id="210430"/>
    <lineage>
        <taxon>Eukaryota</taxon>
        <taxon>Fungi</taxon>
        <taxon>Dikarya</taxon>
        <taxon>Ascomycota</taxon>
        <taxon>Pezizomycotina</taxon>
        <taxon>Dothideomycetes</taxon>
        <taxon>Pleosporomycetidae</taxon>
        <taxon>Pleosporales</taxon>
        <taxon>Pleosporineae</taxon>
        <taxon>Phaeosphaeriaceae</taxon>
        <taxon>Setomelanomma</taxon>
    </lineage>
</organism>
<dbReference type="SUPFAM" id="SSF46565">
    <property type="entry name" value="Chaperone J-domain"/>
    <property type="match status" value="1"/>
</dbReference>
<dbReference type="PANTHER" id="PTHR44313">
    <property type="entry name" value="DNAJ HOMOLOG SUBFAMILY C MEMBER 17"/>
    <property type="match status" value="1"/>
</dbReference>
<evidence type="ECO:0000256" key="5">
    <source>
        <dbReference type="ARBA" id="ARBA00023242"/>
    </source>
</evidence>
<comment type="subcellular location">
    <subcellularLocation>
        <location evidence="2">Cytoplasm</location>
    </subcellularLocation>
    <subcellularLocation>
        <location evidence="1">Nucleus</location>
    </subcellularLocation>
</comment>
<dbReference type="InterPro" id="IPR052094">
    <property type="entry name" value="Pre-mRNA-splicing_ERAD"/>
</dbReference>
<evidence type="ECO:0000313" key="8">
    <source>
        <dbReference type="Proteomes" id="UP000799777"/>
    </source>
</evidence>
<evidence type="ECO:0000313" key="7">
    <source>
        <dbReference type="EMBL" id="KAF2033925.1"/>
    </source>
</evidence>
<dbReference type="PANTHER" id="PTHR44313:SF1">
    <property type="entry name" value="DNAJ HOMOLOG SUBFAMILY C MEMBER 17"/>
    <property type="match status" value="1"/>
</dbReference>
<dbReference type="GO" id="GO:0000390">
    <property type="term" value="P:spliceosomal complex disassembly"/>
    <property type="evidence" value="ECO:0007669"/>
    <property type="project" value="TreeGrafter"/>
</dbReference>
<dbReference type="SMART" id="SM00271">
    <property type="entry name" value="DnaJ"/>
    <property type="match status" value="1"/>
</dbReference>
<protein>
    <recommendedName>
        <fullName evidence="6">J domain-containing protein</fullName>
    </recommendedName>
</protein>
<dbReference type="InterPro" id="IPR001623">
    <property type="entry name" value="DnaJ_domain"/>
</dbReference>
<gene>
    <name evidence="7" type="ORF">EK21DRAFT_108343</name>
</gene>
<comment type="caution">
    <text evidence="7">The sequence shown here is derived from an EMBL/GenBank/DDBJ whole genome shotgun (WGS) entry which is preliminary data.</text>
</comment>
<evidence type="ECO:0000256" key="1">
    <source>
        <dbReference type="ARBA" id="ARBA00004123"/>
    </source>
</evidence>
<dbReference type="GO" id="GO:0005737">
    <property type="term" value="C:cytoplasm"/>
    <property type="evidence" value="ECO:0007669"/>
    <property type="project" value="UniProtKB-SubCell"/>
</dbReference>